<keyword evidence="4" id="KW-1003">Cell membrane</keyword>
<dbReference type="PANTHER" id="PTHR42810">
    <property type="entry name" value="PURINE PERMEASE C1399.01C-RELATED"/>
    <property type="match status" value="1"/>
</dbReference>
<dbReference type="Pfam" id="PF09349">
    <property type="entry name" value="OHCU_decarbox"/>
    <property type="match status" value="1"/>
</dbReference>
<dbReference type="InterPro" id="IPR017588">
    <property type="entry name" value="UacT-like"/>
</dbReference>
<feature type="transmembrane region" description="Helical" evidence="9">
    <location>
        <begin position="351"/>
        <end position="376"/>
    </location>
</feature>
<proteinExistence type="inferred from homology"/>
<comment type="subcellular location">
    <subcellularLocation>
        <location evidence="1">Cell membrane</location>
        <topology evidence="1">Multi-pass membrane protein</topology>
    </subcellularLocation>
</comment>
<evidence type="ECO:0000256" key="7">
    <source>
        <dbReference type="ARBA" id="ARBA00022989"/>
    </source>
</evidence>
<dbReference type="InterPro" id="IPR018020">
    <property type="entry name" value="OHCU_decarboxylase"/>
</dbReference>
<comment type="similarity">
    <text evidence="2">Belongs to the nucleobase:cation symporter-2 (NCS2) (TC 2.A.40) family.</text>
</comment>
<protein>
    <submittedName>
        <fullName evidence="11">Xanthine permease</fullName>
    </submittedName>
</protein>
<feature type="transmembrane region" description="Helical" evidence="9">
    <location>
        <begin position="117"/>
        <end position="139"/>
    </location>
</feature>
<dbReference type="InterPro" id="IPR006043">
    <property type="entry name" value="NCS2"/>
</dbReference>
<dbReference type="GO" id="GO:0006144">
    <property type="term" value="P:purine nucleobase metabolic process"/>
    <property type="evidence" value="ECO:0007669"/>
    <property type="project" value="UniProtKB-KW"/>
</dbReference>
<feature type="transmembrane region" description="Helical" evidence="9">
    <location>
        <begin position="440"/>
        <end position="461"/>
    </location>
</feature>
<feature type="transmembrane region" description="Helical" evidence="9">
    <location>
        <begin position="410"/>
        <end position="428"/>
    </location>
</feature>
<dbReference type="NCBIfam" id="TIGR00801">
    <property type="entry name" value="ncs2"/>
    <property type="match status" value="1"/>
</dbReference>
<name>A0A2S0KFD3_9ACTN</name>
<keyword evidence="5" id="KW-0659">Purine metabolism</keyword>
<evidence type="ECO:0000259" key="10">
    <source>
        <dbReference type="Pfam" id="PF09349"/>
    </source>
</evidence>
<evidence type="ECO:0000256" key="6">
    <source>
        <dbReference type="ARBA" id="ARBA00022692"/>
    </source>
</evidence>
<evidence type="ECO:0000256" key="9">
    <source>
        <dbReference type="SAM" id="Phobius"/>
    </source>
</evidence>
<evidence type="ECO:0000256" key="4">
    <source>
        <dbReference type="ARBA" id="ARBA00022475"/>
    </source>
</evidence>
<keyword evidence="8 9" id="KW-0472">Membrane</keyword>
<keyword evidence="3" id="KW-0813">Transport</keyword>
<evidence type="ECO:0000256" key="8">
    <source>
        <dbReference type="ARBA" id="ARBA00023136"/>
    </source>
</evidence>
<dbReference type="NCBIfam" id="NF037981">
    <property type="entry name" value="NCS2_1"/>
    <property type="match status" value="1"/>
</dbReference>
<evidence type="ECO:0000256" key="3">
    <source>
        <dbReference type="ARBA" id="ARBA00022448"/>
    </source>
</evidence>
<reference evidence="11 12" key="1">
    <citation type="submission" date="2018-03" db="EMBL/GenBank/DDBJ databases">
        <title>Characteristics and genome of n-alkane degrading marine bacteria Gordonia iterans isolated from crude oil contaminated in Tae-an, South Korea.</title>
        <authorList>
            <person name="Lee S.-S."/>
            <person name="Kim H."/>
        </authorList>
    </citation>
    <scope>NUCLEOTIDE SEQUENCE [LARGE SCALE GENOMIC DNA]</scope>
    <source>
        <strain evidence="11 12">Co17</strain>
    </source>
</reference>
<feature type="transmembrane region" description="Helical" evidence="9">
    <location>
        <begin position="34"/>
        <end position="55"/>
    </location>
</feature>
<keyword evidence="6 9" id="KW-0812">Transmembrane</keyword>
<dbReference type="RefSeq" id="WP_105942130.1">
    <property type="nucleotide sequence ID" value="NZ_CP027433.1"/>
</dbReference>
<evidence type="ECO:0000256" key="2">
    <source>
        <dbReference type="ARBA" id="ARBA00008821"/>
    </source>
</evidence>
<dbReference type="NCBIfam" id="TIGR03173">
    <property type="entry name" value="pbuX"/>
    <property type="match status" value="1"/>
</dbReference>
<dbReference type="PROSITE" id="PS01116">
    <property type="entry name" value="XANTH_URACIL_PERMASE"/>
    <property type="match status" value="1"/>
</dbReference>
<gene>
    <name evidence="11" type="ORF">C6V83_09065</name>
</gene>
<evidence type="ECO:0000256" key="1">
    <source>
        <dbReference type="ARBA" id="ARBA00004651"/>
    </source>
</evidence>
<dbReference type="GO" id="GO:0042907">
    <property type="term" value="F:xanthine transmembrane transporter activity"/>
    <property type="evidence" value="ECO:0007669"/>
    <property type="project" value="TreeGrafter"/>
</dbReference>
<feature type="transmembrane region" description="Helical" evidence="9">
    <location>
        <begin position="264"/>
        <end position="285"/>
    </location>
</feature>
<dbReference type="OrthoDB" id="9805749at2"/>
<keyword evidence="7 9" id="KW-1133">Transmembrane helix</keyword>
<dbReference type="PANTHER" id="PTHR42810:SF4">
    <property type="entry name" value="URIC ACID TRANSPORTER UACT"/>
    <property type="match status" value="1"/>
</dbReference>
<dbReference type="SUPFAM" id="SSF158694">
    <property type="entry name" value="UraD-Like"/>
    <property type="match status" value="1"/>
</dbReference>
<dbReference type="GO" id="GO:0005886">
    <property type="term" value="C:plasma membrane"/>
    <property type="evidence" value="ECO:0007669"/>
    <property type="project" value="UniProtKB-SubCell"/>
</dbReference>
<dbReference type="Proteomes" id="UP000239814">
    <property type="component" value="Chromosome"/>
</dbReference>
<feature type="transmembrane region" description="Helical" evidence="9">
    <location>
        <begin position="202"/>
        <end position="217"/>
    </location>
</feature>
<sequence length="661" mass="70132">MSTVQKATDAPRVHPVDEVPPVPKLLTYGFQHVAAFYAGAVIVPIIIGGALGVSGSDMIKLIQADLLTCGIASLLQAVGIRIGKFRIGVQLPLLQGVAFAGVAPLIAIGSAHGGGSAALPFIFGAVIVSGIVFFLVAPLIAKIVRFFPPVVTGTVLTIIGVTLMPVAANHAIGGQLGLPGFDWAYGVMGASPGGHGDPSSPTNFYFAVGTIILILVLQRFFTGFLSTIAVLLGLIGGSVVWFLTQDTDFTAVNEAGWFWFATPFHFGMPQVTVSGVILVLLVMMITAVETVGSLYATGDIVGKRITQGDVAAALRADGVSTTIGGSMGSFPYTCFAENIGLVRVTGVKSRWIVAMAAVFMVLLGLFPKAAAVVALIPEPVLGGAALMLFAAVAVVGIQLLGSVDFNDHRNLIVAGTGIAMGMYVMAFPGVTDAVPSWLEWYFSGGIAAGAFTTILLNLIFFHIGRDHGPAVTTDSAGDLVHLDQINEMSRAEFGETFGHVVQQQDWALDVVYGLRPFASPMELGEAFQDSLLTATNDEQDTLINSYADFGSDDPVEQAEAFASIDPVFGQPSYEEHEELIEVARAHREKFGFPLIISERDDASFAQMLGSYWARMDNSPAAERQETLIEVSKIFNHRFNKLVADANPISTARFQRFKEVGQ</sequence>
<dbReference type="AlphaFoldDB" id="A0A2S0KFD3"/>
<feature type="transmembrane region" description="Helical" evidence="9">
    <location>
        <begin position="224"/>
        <end position="244"/>
    </location>
</feature>
<evidence type="ECO:0000313" key="12">
    <source>
        <dbReference type="Proteomes" id="UP000239814"/>
    </source>
</evidence>
<keyword evidence="12" id="KW-1185">Reference proteome</keyword>
<accession>A0A2S0KFD3</accession>
<dbReference type="EMBL" id="CP027433">
    <property type="protein sequence ID" value="AVM00402.1"/>
    <property type="molecule type" value="Genomic_DNA"/>
</dbReference>
<dbReference type="Gene3D" id="1.10.3330.10">
    <property type="entry name" value="Oxo-4-hydroxy-4-carboxy-5-ureidoimidazoline decarboxylase"/>
    <property type="match status" value="1"/>
</dbReference>
<dbReference type="InterPro" id="IPR006042">
    <property type="entry name" value="Xan_ur_permease"/>
</dbReference>
<dbReference type="KEGG" id="git:C6V83_09065"/>
<feature type="transmembrane region" description="Helical" evidence="9">
    <location>
        <begin position="92"/>
        <end position="111"/>
    </location>
</feature>
<feature type="transmembrane region" description="Helical" evidence="9">
    <location>
        <begin position="382"/>
        <end position="403"/>
    </location>
</feature>
<evidence type="ECO:0000313" key="11">
    <source>
        <dbReference type="EMBL" id="AVM00402.1"/>
    </source>
</evidence>
<feature type="transmembrane region" description="Helical" evidence="9">
    <location>
        <begin position="146"/>
        <end position="168"/>
    </location>
</feature>
<dbReference type="InterPro" id="IPR036778">
    <property type="entry name" value="OHCU_decarboxylase_sf"/>
</dbReference>
<dbReference type="Pfam" id="PF00860">
    <property type="entry name" value="Xan_ur_permease"/>
    <property type="match status" value="1"/>
</dbReference>
<organism evidence="11 12">
    <name type="scientific">Gordonia iterans</name>
    <dbReference type="NCBI Taxonomy" id="1004901"/>
    <lineage>
        <taxon>Bacteria</taxon>
        <taxon>Bacillati</taxon>
        <taxon>Actinomycetota</taxon>
        <taxon>Actinomycetes</taxon>
        <taxon>Mycobacteriales</taxon>
        <taxon>Gordoniaceae</taxon>
        <taxon>Gordonia</taxon>
    </lineage>
</organism>
<feature type="domain" description="Oxo-4-hydroxy-4-carboxy-5-ureidoimidazoline decarboxylase" evidence="10">
    <location>
        <begin position="486"/>
        <end position="639"/>
    </location>
</feature>
<evidence type="ECO:0000256" key="5">
    <source>
        <dbReference type="ARBA" id="ARBA00022631"/>
    </source>
</evidence>